<accession>A0ACB6Z8T9</accession>
<organism evidence="1 2">
    <name type="scientific">Thelephora ganbajun</name>
    <name type="common">Ganba fungus</name>
    <dbReference type="NCBI Taxonomy" id="370292"/>
    <lineage>
        <taxon>Eukaryota</taxon>
        <taxon>Fungi</taxon>
        <taxon>Dikarya</taxon>
        <taxon>Basidiomycota</taxon>
        <taxon>Agaricomycotina</taxon>
        <taxon>Agaricomycetes</taxon>
        <taxon>Thelephorales</taxon>
        <taxon>Thelephoraceae</taxon>
        <taxon>Thelephora</taxon>
    </lineage>
</organism>
<evidence type="ECO:0000313" key="1">
    <source>
        <dbReference type="EMBL" id="KAF9645571.1"/>
    </source>
</evidence>
<protein>
    <submittedName>
        <fullName evidence="1">Kinase-like protein</fullName>
    </submittedName>
</protein>
<reference evidence="1" key="2">
    <citation type="journal article" date="2020" name="Nat. Commun.">
        <title>Large-scale genome sequencing of mycorrhizal fungi provides insights into the early evolution of symbiotic traits.</title>
        <authorList>
            <person name="Miyauchi S."/>
            <person name="Kiss E."/>
            <person name="Kuo A."/>
            <person name="Drula E."/>
            <person name="Kohler A."/>
            <person name="Sanchez-Garcia M."/>
            <person name="Morin E."/>
            <person name="Andreopoulos B."/>
            <person name="Barry K.W."/>
            <person name="Bonito G."/>
            <person name="Buee M."/>
            <person name="Carver A."/>
            <person name="Chen C."/>
            <person name="Cichocki N."/>
            <person name="Clum A."/>
            <person name="Culley D."/>
            <person name="Crous P.W."/>
            <person name="Fauchery L."/>
            <person name="Girlanda M."/>
            <person name="Hayes R.D."/>
            <person name="Keri Z."/>
            <person name="LaButti K."/>
            <person name="Lipzen A."/>
            <person name="Lombard V."/>
            <person name="Magnuson J."/>
            <person name="Maillard F."/>
            <person name="Murat C."/>
            <person name="Nolan M."/>
            <person name="Ohm R.A."/>
            <person name="Pangilinan J."/>
            <person name="Pereira M.F."/>
            <person name="Perotto S."/>
            <person name="Peter M."/>
            <person name="Pfister S."/>
            <person name="Riley R."/>
            <person name="Sitrit Y."/>
            <person name="Stielow J.B."/>
            <person name="Szollosi G."/>
            <person name="Zifcakova L."/>
            <person name="Stursova M."/>
            <person name="Spatafora J.W."/>
            <person name="Tedersoo L."/>
            <person name="Vaario L.M."/>
            <person name="Yamada A."/>
            <person name="Yan M."/>
            <person name="Wang P."/>
            <person name="Xu J."/>
            <person name="Bruns T."/>
            <person name="Baldrian P."/>
            <person name="Vilgalys R."/>
            <person name="Dunand C."/>
            <person name="Henrissat B."/>
            <person name="Grigoriev I.V."/>
            <person name="Hibbett D."/>
            <person name="Nagy L.G."/>
            <person name="Martin F.M."/>
        </authorList>
    </citation>
    <scope>NUCLEOTIDE SEQUENCE</scope>
    <source>
        <strain evidence="1">P2</strain>
    </source>
</reference>
<name>A0ACB6Z8T9_THEGA</name>
<dbReference type="EMBL" id="MU118086">
    <property type="protein sequence ID" value="KAF9645571.1"/>
    <property type="molecule type" value="Genomic_DNA"/>
</dbReference>
<comment type="caution">
    <text evidence="1">The sequence shown here is derived from an EMBL/GenBank/DDBJ whole genome shotgun (WGS) entry which is preliminary data.</text>
</comment>
<keyword evidence="2" id="KW-1185">Reference proteome</keyword>
<reference evidence="1" key="1">
    <citation type="submission" date="2019-10" db="EMBL/GenBank/DDBJ databases">
        <authorList>
            <consortium name="DOE Joint Genome Institute"/>
            <person name="Kuo A."/>
            <person name="Miyauchi S."/>
            <person name="Kiss E."/>
            <person name="Drula E."/>
            <person name="Kohler A."/>
            <person name="Sanchez-Garcia M."/>
            <person name="Andreopoulos B."/>
            <person name="Barry K.W."/>
            <person name="Bonito G."/>
            <person name="Buee M."/>
            <person name="Carver A."/>
            <person name="Chen C."/>
            <person name="Cichocki N."/>
            <person name="Clum A."/>
            <person name="Culley D."/>
            <person name="Crous P.W."/>
            <person name="Fauchery L."/>
            <person name="Girlanda M."/>
            <person name="Hayes R."/>
            <person name="Keri Z."/>
            <person name="Labutti K."/>
            <person name="Lipzen A."/>
            <person name="Lombard V."/>
            <person name="Magnuson J."/>
            <person name="Maillard F."/>
            <person name="Morin E."/>
            <person name="Murat C."/>
            <person name="Nolan M."/>
            <person name="Ohm R."/>
            <person name="Pangilinan J."/>
            <person name="Pereira M."/>
            <person name="Perotto S."/>
            <person name="Peter M."/>
            <person name="Riley R."/>
            <person name="Sitrit Y."/>
            <person name="Stielow B."/>
            <person name="Szollosi G."/>
            <person name="Zifcakova L."/>
            <person name="Stursova M."/>
            <person name="Spatafora J.W."/>
            <person name="Tedersoo L."/>
            <person name="Vaario L.-M."/>
            <person name="Yamada A."/>
            <person name="Yan M."/>
            <person name="Wang P."/>
            <person name="Xu J."/>
            <person name="Bruns T."/>
            <person name="Baldrian P."/>
            <person name="Vilgalys R."/>
            <person name="Henrissat B."/>
            <person name="Grigoriev I.V."/>
            <person name="Hibbett D."/>
            <person name="Nagy L.G."/>
            <person name="Martin F.M."/>
        </authorList>
    </citation>
    <scope>NUCLEOTIDE SEQUENCE</scope>
    <source>
        <strain evidence="1">P2</strain>
    </source>
</reference>
<sequence length="315" mass="34940">MALPYEPHTSGTWAKVYQGKQDGESVAVKVLRTSNQESPMKLKKRFCKEAILWKHVSCPYVLKLNGVFYHNGVPAIVTPWMPHGNITEYLENNPKTNRIRLLLDVVKGVKYLHSCNIAHGDIKGPNILISGTTPSRALLADFGLTCVATVSMRISSEEQGTVSFMAPELLFSGRFGLAKAVPSKEADVYALGMTVYQVLTGEWPFFPKREFEVMTAVISGERPPKPENAEEIGLTEVMWDLLEKCWREDRTKRPSISEILGKFRGITGGRGTTDPTIEVAGPRLEIAGKHNSVASQSSPLTALLCERLLLKLLSW</sequence>
<dbReference type="Proteomes" id="UP000886501">
    <property type="component" value="Unassembled WGS sequence"/>
</dbReference>
<evidence type="ECO:0000313" key="2">
    <source>
        <dbReference type="Proteomes" id="UP000886501"/>
    </source>
</evidence>
<gene>
    <name evidence="1" type="ORF">BDM02DRAFT_3101117</name>
</gene>
<proteinExistence type="predicted"/>